<dbReference type="Pfam" id="PF00700">
    <property type="entry name" value="Flagellin_C"/>
    <property type="match status" value="1"/>
</dbReference>
<gene>
    <name evidence="8" type="ORF">FRC54_10180</name>
</gene>
<sequence>MIINNNISAVIANKHLLRNETKLAASSEKLSSGYKINHAYQNPSGMAISNKMRSQILALDRAIDNTSDGISVIQTADGALNEVTSMLQRMRELAVQAANDTNTPEDRAEIQKEVAQLRDEVDRVSSSTEFNKMQIFNGDMQTKVYADNVTRLSVSDAVDPGTYTLTVTPPTKTGTSGSMNSSATVPNGSFTINGQTVTLNDKMTSDDAFNALRQAARAGDVTAKKDGSIISLSSGITTDGYEEVLGNAWGAVPIIIDTQGDEASSKAALNYFNFTQGQLGTDAKVVLNDVNNTAGDAKKFSSSATAAIDGKKVTITDNNGFEMSFLLDGVEETTGSSSTTGSTPTTPKPVNLTIKVTDIGKMTFHVGANKDQTIDIDIPSISAKNLYLDQVNVGSHVSASRTINLIDDAISKISSIRSDLGAAQNRLQSTYDSNNSTSENVNDAISRIKDTDMATEMVEYTKGNVLQQAGTSVLSQANELPQMALQLLQ</sequence>
<dbReference type="InterPro" id="IPR046358">
    <property type="entry name" value="Flagellin_C"/>
</dbReference>
<dbReference type="GO" id="GO:0005198">
    <property type="term" value="F:structural molecule activity"/>
    <property type="evidence" value="ECO:0007669"/>
    <property type="project" value="UniProtKB-UniRule"/>
</dbReference>
<feature type="region of interest" description="Disordered" evidence="5">
    <location>
        <begin position="168"/>
        <end position="187"/>
    </location>
</feature>
<dbReference type="GO" id="GO:0005576">
    <property type="term" value="C:extracellular region"/>
    <property type="evidence" value="ECO:0007669"/>
    <property type="project" value="UniProtKB-SubCell"/>
</dbReference>
<dbReference type="Gene3D" id="6.10.10.10">
    <property type="entry name" value="Flagellar export chaperone, C-terminal domain"/>
    <property type="match status" value="1"/>
</dbReference>
<evidence type="ECO:0000256" key="3">
    <source>
        <dbReference type="ARBA" id="ARBA00023143"/>
    </source>
</evidence>
<comment type="subcellular location">
    <subcellularLocation>
        <location evidence="4">Secreted</location>
    </subcellularLocation>
    <subcellularLocation>
        <location evidence="4">Bacterial flagellum</location>
    </subcellularLocation>
</comment>
<dbReference type="InterPro" id="IPR001029">
    <property type="entry name" value="Flagellin_N"/>
</dbReference>
<keyword evidence="4" id="KW-0964">Secreted</keyword>
<dbReference type="Gene3D" id="1.20.1330.10">
    <property type="entry name" value="f41 fragment of flagellin, N-terminal domain"/>
    <property type="match status" value="2"/>
</dbReference>
<evidence type="ECO:0000313" key="8">
    <source>
        <dbReference type="EMBL" id="MQN02233.1"/>
    </source>
</evidence>
<reference evidence="8" key="1">
    <citation type="journal article" date="2020" name="Appl. Environ. Microbiol.">
        <title>Medium-Chain Fatty Acid Synthesis by 'Candidatus Weimeria bifida' gen. nov., sp. nov., and 'Candidatus Pseudoramibacter fermentans' sp. nov.</title>
        <authorList>
            <person name="Scarborough M.J."/>
            <person name="Myers K.S."/>
            <person name="Donohue T.J."/>
            <person name="Noguera D.R."/>
        </authorList>
    </citation>
    <scope>NUCLEOTIDE SEQUENCE</scope>
    <source>
        <strain evidence="8">LCO1.1</strain>
    </source>
</reference>
<keyword evidence="3 4" id="KW-0975">Bacterial flagellum</keyword>
<comment type="similarity">
    <text evidence="1 4">Belongs to the bacterial flagellin family.</text>
</comment>
<feature type="domain" description="Flagellin N-terminal" evidence="6">
    <location>
        <begin position="3"/>
        <end position="138"/>
    </location>
</feature>
<feature type="compositionally biased region" description="Low complexity" evidence="5">
    <location>
        <begin position="168"/>
        <end position="177"/>
    </location>
</feature>
<evidence type="ECO:0000259" key="7">
    <source>
        <dbReference type="Pfam" id="PF00700"/>
    </source>
</evidence>
<dbReference type="Proteomes" id="UP000460257">
    <property type="component" value="Unassembled WGS sequence"/>
</dbReference>
<keyword evidence="9" id="KW-1185">Reference proteome</keyword>
<evidence type="ECO:0000259" key="6">
    <source>
        <dbReference type="Pfam" id="PF00669"/>
    </source>
</evidence>
<dbReference type="SUPFAM" id="SSF64518">
    <property type="entry name" value="Phase 1 flagellin"/>
    <property type="match status" value="1"/>
</dbReference>
<protein>
    <recommendedName>
        <fullName evidence="2 4">Flagellin</fullName>
    </recommendedName>
</protein>
<evidence type="ECO:0000256" key="1">
    <source>
        <dbReference type="ARBA" id="ARBA00005709"/>
    </source>
</evidence>
<dbReference type="InterPro" id="IPR001492">
    <property type="entry name" value="Flagellin"/>
</dbReference>
<evidence type="ECO:0000313" key="9">
    <source>
        <dbReference type="Proteomes" id="UP000460257"/>
    </source>
</evidence>
<organism evidence="8 9">
    <name type="scientific">Candidatus Weimeria bifida</name>
    <dbReference type="NCBI Taxonomy" id="2599074"/>
    <lineage>
        <taxon>Bacteria</taxon>
        <taxon>Bacillati</taxon>
        <taxon>Bacillota</taxon>
        <taxon>Clostridia</taxon>
        <taxon>Lachnospirales</taxon>
        <taxon>Lachnospiraceae</taxon>
        <taxon>Candidatus Weimeria</taxon>
    </lineage>
</organism>
<dbReference type="InterPro" id="IPR042187">
    <property type="entry name" value="Flagellin_C_sub2"/>
</dbReference>
<comment type="function">
    <text evidence="4">Flagellin is the subunit protein which polymerizes to form the filaments of bacterial flagella.</text>
</comment>
<dbReference type="PANTHER" id="PTHR42792">
    <property type="entry name" value="FLAGELLIN"/>
    <property type="match status" value="1"/>
</dbReference>
<comment type="caution">
    <text evidence="8">The sequence shown here is derived from an EMBL/GenBank/DDBJ whole genome shotgun (WGS) entry which is preliminary data.</text>
</comment>
<dbReference type="PANTHER" id="PTHR42792:SF2">
    <property type="entry name" value="FLAGELLIN"/>
    <property type="match status" value="1"/>
</dbReference>
<evidence type="ECO:0000256" key="2">
    <source>
        <dbReference type="ARBA" id="ARBA00020110"/>
    </source>
</evidence>
<dbReference type="EMBL" id="VOGC01000009">
    <property type="protein sequence ID" value="MQN02233.1"/>
    <property type="molecule type" value="Genomic_DNA"/>
</dbReference>
<dbReference type="Pfam" id="PF00669">
    <property type="entry name" value="Flagellin_N"/>
    <property type="match status" value="1"/>
</dbReference>
<feature type="domain" description="Flagellin C-terminal" evidence="7">
    <location>
        <begin position="403"/>
        <end position="488"/>
    </location>
</feature>
<dbReference type="PRINTS" id="PR00207">
    <property type="entry name" value="FLAGELLIN"/>
</dbReference>
<proteinExistence type="inferred from homology"/>
<dbReference type="AlphaFoldDB" id="A0A6N7J2D1"/>
<name>A0A6N7J2D1_9FIRM</name>
<keyword evidence="8" id="KW-0282">Flagellum</keyword>
<dbReference type="GO" id="GO:0009288">
    <property type="term" value="C:bacterial-type flagellum"/>
    <property type="evidence" value="ECO:0007669"/>
    <property type="project" value="UniProtKB-SubCell"/>
</dbReference>
<feature type="compositionally biased region" description="Polar residues" evidence="5">
    <location>
        <begin position="178"/>
        <end position="187"/>
    </location>
</feature>
<evidence type="ECO:0000256" key="5">
    <source>
        <dbReference type="SAM" id="MobiDB-lite"/>
    </source>
</evidence>
<evidence type="ECO:0000256" key="4">
    <source>
        <dbReference type="RuleBase" id="RU362073"/>
    </source>
</evidence>
<keyword evidence="8" id="KW-0966">Cell projection</keyword>
<keyword evidence="8" id="KW-0969">Cilium</keyword>
<accession>A0A6N7J2D1</accession>